<evidence type="ECO:0000256" key="2">
    <source>
        <dbReference type="SAM" id="Phobius"/>
    </source>
</evidence>
<keyword evidence="2" id="KW-0812">Transmembrane</keyword>
<accession>A0A9P9E0W9</accession>
<reference evidence="3" key="1">
    <citation type="journal article" date="2021" name="Nat. Commun.">
        <title>Genetic determinants of endophytism in the Arabidopsis root mycobiome.</title>
        <authorList>
            <person name="Mesny F."/>
            <person name="Miyauchi S."/>
            <person name="Thiergart T."/>
            <person name="Pickel B."/>
            <person name="Atanasova L."/>
            <person name="Karlsson M."/>
            <person name="Huettel B."/>
            <person name="Barry K.W."/>
            <person name="Haridas S."/>
            <person name="Chen C."/>
            <person name="Bauer D."/>
            <person name="Andreopoulos W."/>
            <person name="Pangilinan J."/>
            <person name="LaButti K."/>
            <person name="Riley R."/>
            <person name="Lipzen A."/>
            <person name="Clum A."/>
            <person name="Drula E."/>
            <person name="Henrissat B."/>
            <person name="Kohler A."/>
            <person name="Grigoriev I.V."/>
            <person name="Martin F.M."/>
            <person name="Hacquard S."/>
        </authorList>
    </citation>
    <scope>NUCLEOTIDE SEQUENCE</scope>
    <source>
        <strain evidence="3">MPI-CAGE-CH-0243</strain>
    </source>
</reference>
<feature type="transmembrane region" description="Helical" evidence="2">
    <location>
        <begin position="686"/>
        <end position="715"/>
    </location>
</feature>
<feature type="transmembrane region" description="Helical" evidence="2">
    <location>
        <begin position="817"/>
        <end position="839"/>
    </location>
</feature>
<sequence length="1075" mass="111821">MSVSRSFLHVSLLFFLSLLSLYFFVGIWLTEWVSESQPQKQDAFFGILSPVTVNAINEDIRLNHAIISLTETIVQASTNLGEQYDSDHLRDFAMTLNEQLKHIRNVKTAKRRKRGFLEDISGIFGGGVSKNASSPQSVAGGLFSGIGDALGLGGNGTGGIGGLFASLGTSIVGGLAEPALFLGIGLGMGAETGLNLTDMQQARILASSVASAYNATPTGINMVAQNLGSGLSAQIAPTLGNVTTGTNLGMAAFALAQGIGQGSSNGLKLTQQQFLPSNGTDIMAIAANLGLGIATPIASSIDIQKLVGQAAANGGRFTQQLPQIAAAAGKGLGEGASSGLGLAKSGGNPSLQRRQAAEDPNQQADIPGAVGDFTRGLSQSFLQSSDLTKVANMIAPGTSGGINFDIIGMIGPLAAGAGKGIGQGAAIGLGFKTDAGVTTIDPNSNQSTMLVTEAFAKNLVASFLANGTANAALSNLTSNASGLTASIQPAKVAEGLARGLVEGSVNAISRAGGIQNVLSGNFSLEGEFPEMAPTSFNDSVNGSAVAFGRGLSGEGTLLIASLIANATKPAPQKRIPHGALNGRQASGGDERQTSALAVSGDMLSSILQAGTDALTCQGFGGIAAVGLGLVNSGTIKIDTKNAVPLDNQTLAALPKDPITIVSEGNRFEIKIQSTEVTINGQKIVPFAVFTALHVLLTSIAFLFALPAYLALGAILRLSSLMGHPVNTAKNTKWRFGVFVYLFVPTALLGTVFGIVAMGNAAHFRSGHSIFGLIAFLFLVPTTIFTILRLRCTEAVPSAVFSGVKGIPTMYKSPARPILISATLVQITLQFGTIAWTTGFSELRSISLCVVDAILTAPTIVGALTLLLFLQIAANALVGLRGWIEQRIAKQERLLSSGDEAGDMKRSNTMATFGFDPAARNFSPAPSDASSTRPVLAQRTTTELLGREDSTIGWPRDVRKVGEEDSVPMKRTTQDLFSPTEENSRQNMSGRRLTYNEKLGGYEKDKNRVSVQEIDGPGPVLAVGRPDSEIEPNPLYPKNPYGFYGDVRGDDGSRVSHKLQQLMLPLLASLSSLLLM</sequence>
<feature type="region of interest" description="Disordered" evidence="1">
    <location>
        <begin position="570"/>
        <end position="592"/>
    </location>
</feature>
<feature type="region of interest" description="Disordered" evidence="1">
    <location>
        <begin position="343"/>
        <end position="369"/>
    </location>
</feature>
<feature type="transmembrane region" description="Helical" evidence="2">
    <location>
        <begin position="769"/>
        <end position="787"/>
    </location>
</feature>
<dbReference type="Proteomes" id="UP000700596">
    <property type="component" value="Unassembled WGS sequence"/>
</dbReference>
<feature type="transmembrane region" description="Helical" evidence="2">
    <location>
        <begin position="7"/>
        <end position="29"/>
    </location>
</feature>
<dbReference type="AlphaFoldDB" id="A0A9P9E0W9"/>
<feature type="transmembrane region" description="Helical" evidence="2">
    <location>
        <begin position="859"/>
        <end position="883"/>
    </location>
</feature>
<name>A0A9P9E0W9_9PLEO</name>
<keyword evidence="2" id="KW-0472">Membrane</keyword>
<evidence type="ECO:0000313" key="3">
    <source>
        <dbReference type="EMBL" id="KAH7128592.1"/>
    </source>
</evidence>
<feature type="transmembrane region" description="Helical" evidence="2">
    <location>
        <begin position="735"/>
        <end position="757"/>
    </location>
</feature>
<gene>
    <name evidence="3" type="ORF">B0J11DRAFT_578782</name>
</gene>
<dbReference type="OrthoDB" id="5148443at2759"/>
<evidence type="ECO:0000313" key="4">
    <source>
        <dbReference type="Proteomes" id="UP000700596"/>
    </source>
</evidence>
<keyword evidence="2" id="KW-1133">Transmembrane helix</keyword>
<dbReference type="EMBL" id="JAGMWT010000005">
    <property type="protein sequence ID" value="KAH7128592.1"/>
    <property type="molecule type" value="Genomic_DNA"/>
</dbReference>
<proteinExistence type="predicted"/>
<evidence type="ECO:0000256" key="1">
    <source>
        <dbReference type="SAM" id="MobiDB-lite"/>
    </source>
</evidence>
<comment type="caution">
    <text evidence="3">The sequence shown here is derived from an EMBL/GenBank/DDBJ whole genome shotgun (WGS) entry which is preliminary data.</text>
</comment>
<protein>
    <submittedName>
        <fullName evidence="3">Uncharacterized protein</fullName>
    </submittedName>
</protein>
<keyword evidence="4" id="KW-1185">Reference proteome</keyword>
<organism evidence="3 4">
    <name type="scientific">Dendryphion nanum</name>
    <dbReference type="NCBI Taxonomy" id="256645"/>
    <lineage>
        <taxon>Eukaryota</taxon>
        <taxon>Fungi</taxon>
        <taxon>Dikarya</taxon>
        <taxon>Ascomycota</taxon>
        <taxon>Pezizomycotina</taxon>
        <taxon>Dothideomycetes</taxon>
        <taxon>Pleosporomycetidae</taxon>
        <taxon>Pleosporales</taxon>
        <taxon>Torulaceae</taxon>
        <taxon>Dendryphion</taxon>
    </lineage>
</organism>